<dbReference type="GO" id="GO:0006508">
    <property type="term" value="P:proteolysis"/>
    <property type="evidence" value="ECO:0007669"/>
    <property type="project" value="UniProtKB-KW"/>
</dbReference>
<dbReference type="MEROPS" id="S10.001"/>
<evidence type="ECO:0000256" key="3">
    <source>
        <dbReference type="ARBA" id="ARBA00022554"/>
    </source>
</evidence>
<dbReference type="Gene3D" id="3.40.50.1820">
    <property type="entry name" value="alpha/beta hydrolase"/>
    <property type="match status" value="1"/>
</dbReference>
<reference evidence="14 15" key="1">
    <citation type="journal article" date="2015" name="Genome Announc.">
        <title>Draft Genome Sequence and Gene Annotation of the Entomopathogenic Fungus Verticillium hemipterigenum.</title>
        <authorList>
            <person name="Horn F."/>
            <person name="Habel A."/>
            <person name="Scharf D.H."/>
            <person name="Dworschak J."/>
            <person name="Brakhage A.A."/>
            <person name="Guthke R."/>
            <person name="Hertweck C."/>
            <person name="Linde J."/>
        </authorList>
    </citation>
    <scope>NUCLEOTIDE SEQUENCE [LARGE SCALE GENOMIC DNA]</scope>
</reference>
<organism evidence="14 15">
    <name type="scientific">[Torrubiella] hemipterigena</name>
    <dbReference type="NCBI Taxonomy" id="1531966"/>
    <lineage>
        <taxon>Eukaryota</taxon>
        <taxon>Fungi</taxon>
        <taxon>Dikarya</taxon>
        <taxon>Ascomycota</taxon>
        <taxon>Pezizomycotina</taxon>
        <taxon>Sordariomycetes</taxon>
        <taxon>Hypocreomycetidae</taxon>
        <taxon>Hypocreales</taxon>
        <taxon>Clavicipitaceae</taxon>
        <taxon>Clavicipitaceae incertae sedis</taxon>
        <taxon>'Torrubiella' clade</taxon>
    </lineage>
</organism>
<keyword evidence="8" id="KW-0865">Zymogen</keyword>
<dbReference type="Proteomes" id="UP000039046">
    <property type="component" value="Unassembled WGS sequence"/>
</dbReference>
<dbReference type="InterPro" id="IPR018202">
    <property type="entry name" value="Ser_caboxypep_ser_AS"/>
</dbReference>
<evidence type="ECO:0000256" key="9">
    <source>
        <dbReference type="ARBA" id="ARBA00023157"/>
    </source>
</evidence>
<dbReference type="STRING" id="1531966.A0A0A1TP48"/>
<dbReference type="InterPro" id="IPR001563">
    <property type="entry name" value="Peptidase_S10"/>
</dbReference>
<keyword evidence="5 13" id="KW-0645">Protease</keyword>
<feature type="signal peptide" evidence="13">
    <location>
        <begin position="1"/>
        <end position="16"/>
    </location>
</feature>
<dbReference type="EC" id="3.4.16.-" evidence="13"/>
<dbReference type="SUPFAM" id="SSF53474">
    <property type="entry name" value="alpha/beta-Hydrolases"/>
    <property type="match status" value="1"/>
</dbReference>
<comment type="catalytic activity">
    <reaction evidence="12">
        <text>Release of a C-terminal amino acid with broad specificity.</text>
        <dbReference type="EC" id="3.4.16.5"/>
    </reaction>
</comment>
<proteinExistence type="inferred from homology"/>
<evidence type="ECO:0000256" key="7">
    <source>
        <dbReference type="ARBA" id="ARBA00022801"/>
    </source>
</evidence>
<dbReference type="Gene3D" id="1.10.287.410">
    <property type="match status" value="1"/>
</dbReference>
<dbReference type="HOGENOM" id="CLU_008523_10_4_1"/>
<dbReference type="GO" id="GO:0004185">
    <property type="term" value="F:serine-type carboxypeptidase activity"/>
    <property type="evidence" value="ECO:0007669"/>
    <property type="project" value="UniProtKB-UniRule"/>
</dbReference>
<dbReference type="InterPro" id="IPR029058">
    <property type="entry name" value="AB_hydrolase_fold"/>
</dbReference>
<evidence type="ECO:0000256" key="13">
    <source>
        <dbReference type="RuleBase" id="RU361156"/>
    </source>
</evidence>
<feature type="chain" id="PRO_5006513608" description="Carboxypeptidase" evidence="13">
    <location>
        <begin position="17"/>
        <end position="476"/>
    </location>
</feature>
<evidence type="ECO:0000256" key="8">
    <source>
        <dbReference type="ARBA" id="ARBA00023145"/>
    </source>
</evidence>
<keyword evidence="3" id="KW-0926">Vacuole</keyword>
<accession>A0A0A1TP48</accession>
<evidence type="ECO:0000313" key="15">
    <source>
        <dbReference type="Proteomes" id="UP000039046"/>
    </source>
</evidence>
<protein>
    <recommendedName>
        <fullName evidence="13">Carboxypeptidase</fullName>
        <ecNumber evidence="13">3.4.16.-</ecNumber>
    </recommendedName>
</protein>
<keyword evidence="10" id="KW-0325">Glycoprotein</keyword>
<dbReference type="OrthoDB" id="443318at2759"/>
<name>A0A0A1TP48_9HYPO</name>
<keyword evidence="15" id="KW-1185">Reference proteome</keyword>
<dbReference type="EMBL" id="CDHN01000005">
    <property type="protein sequence ID" value="CEJ93153.1"/>
    <property type="molecule type" value="Genomic_DNA"/>
</dbReference>
<evidence type="ECO:0000256" key="11">
    <source>
        <dbReference type="ARBA" id="ARBA00025622"/>
    </source>
</evidence>
<comment type="similarity">
    <text evidence="2 13">Belongs to the peptidase S10 family.</text>
</comment>
<dbReference type="PRINTS" id="PR00724">
    <property type="entry name" value="CRBOXYPTASEC"/>
</dbReference>
<evidence type="ECO:0000256" key="1">
    <source>
        <dbReference type="ARBA" id="ARBA00004116"/>
    </source>
</evidence>
<dbReference type="GO" id="GO:0000328">
    <property type="term" value="C:fungal-type vacuole lumen"/>
    <property type="evidence" value="ECO:0007669"/>
    <property type="project" value="UniProtKB-ARBA"/>
</dbReference>
<evidence type="ECO:0000256" key="4">
    <source>
        <dbReference type="ARBA" id="ARBA00022645"/>
    </source>
</evidence>
<dbReference type="PROSITE" id="PS00131">
    <property type="entry name" value="CARBOXYPEPT_SER_SER"/>
    <property type="match status" value="1"/>
</dbReference>
<dbReference type="PANTHER" id="PTHR11802:SF113">
    <property type="entry name" value="SERINE CARBOXYPEPTIDASE CTSA-4.1"/>
    <property type="match status" value="1"/>
</dbReference>
<evidence type="ECO:0000256" key="2">
    <source>
        <dbReference type="ARBA" id="ARBA00009431"/>
    </source>
</evidence>
<evidence type="ECO:0000313" key="14">
    <source>
        <dbReference type="EMBL" id="CEJ93153.1"/>
    </source>
</evidence>
<evidence type="ECO:0000256" key="12">
    <source>
        <dbReference type="ARBA" id="ARBA00052076"/>
    </source>
</evidence>
<keyword evidence="7 13" id="KW-0378">Hydrolase</keyword>
<evidence type="ECO:0000256" key="5">
    <source>
        <dbReference type="ARBA" id="ARBA00022670"/>
    </source>
</evidence>
<dbReference type="AlphaFoldDB" id="A0A0A1TP48"/>
<dbReference type="PANTHER" id="PTHR11802">
    <property type="entry name" value="SERINE PROTEASE FAMILY S10 SERINE CARBOXYPEPTIDASE"/>
    <property type="match status" value="1"/>
</dbReference>
<comment type="subcellular location">
    <subcellularLocation>
        <location evidence="1">Vacuole</location>
    </subcellularLocation>
</comment>
<keyword evidence="4 13" id="KW-0121">Carboxypeptidase</keyword>
<evidence type="ECO:0000256" key="10">
    <source>
        <dbReference type="ARBA" id="ARBA00023180"/>
    </source>
</evidence>
<keyword evidence="9" id="KW-1015">Disulfide bond</keyword>
<gene>
    <name evidence="14" type="ORF">VHEMI08763</name>
</gene>
<evidence type="ECO:0000256" key="6">
    <source>
        <dbReference type="ARBA" id="ARBA00022729"/>
    </source>
</evidence>
<dbReference type="FunFam" id="1.10.287.410:FF:000001">
    <property type="entry name" value="Carboxypeptidase Y"/>
    <property type="match status" value="1"/>
</dbReference>
<comment type="function">
    <text evidence="11">Vacuolar carboxypeptidase involved in degradation of small peptides. Digests preferentially peptides containing an aliphatic or hydrophobic residue in P1' position, as well as methionine, leucine or phenylalanine in P1 position of ester substrate.</text>
</comment>
<dbReference type="Pfam" id="PF00450">
    <property type="entry name" value="Peptidase_S10"/>
    <property type="match status" value="1"/>
</dbReference>
<sequence length="476" mass="53127">MRFSILSLVLASSVSASITHPEHIHRRADHEWDHILKGADIANFILPRDTEPIAPDYIANYNLRSRKVDPLSLGVDSVKQISGYLDDLKNDKHLFYWFFESRNDPVNDPVVLWLNGGPGCSSLIGLFTELGPASIPNKDLKPVQNPYAWNNNASVIFIDQPINTGFSYSSKEVHDSHAAAQDLSSLLSLFFTQFPQYSKQDFHIAGESYAGHYIPSTGNEILTNNHTNINLKSLLIGNGLTDPLTQYKYYRPMACGEGGKPAVNTPEQCAAMEAAAQTCLPLIETCYLTNLKADCVAATLECNQLIFSVYRQSGKSVYDVRQKDGDDVPNYVADFLNQDSTKQALGVEVSRKWEMCNLNLNLAFVENGDWMQPIQRFVTTIMQKIPVLIYAGDADFICNWLGNQAWTNALEWPGKAAFAAAKISGVNVDGKEYGQVKHADKLTFLRVYEAGHFVPQNQPVAALNFFTRWLSGEWRS</sequence>
<keyword evidence="6 13" id="KW-0732">Signal</keyword>